<keyword evidence="3" id="KW-1185">Reference proteome</keyword>
<sequence length="226" mass="26862">MNLKKISFISHMVSLSLVLYMLEPNFPYKTQLTQNSYIILPSISLMFMVLILDFYYNLIGILLFGVLSGWFNVVKYLGIYNIFNYKEQMDELIFVGSQILVKHFLFYFIYLGLLLAKNYREKHRKIVFKKFWLLLFLITLIQNIILTANGIFVYGYLFTKEVSKVTCWPSWLPDLTSLIDKHFILIIWIFNFIPTLISNFLVGILVTFIYKRIQTTNYLYILNKSE</sequence>
<evidence type="ECO:0000256" key="1">
    <source>
        <dbReference type="SAM" id="Phobius"/>
    </source>
</evidence>
<feature type="transmembrane region" description="Helical" evidence="1">
    <location>
        <begin position="183"/>
        <end position="210"/>
    </location>
</feature>
<organism evidence="2 3">
    <name type="scientific">Ash yellows phytoplasma</name>
    <dbReference type="NCBI Taxonomy" id="35780"/>
    <lineage>
        <taxon>Bacteria</taxon>
        <taxon>Bacillati</taxon>
        <taxon>Mycoplasmatota</taxon>
        <taxon>Mollicutes</taxon>
        <taxon>Acholeplasmatales</taxon>
        <taxon>Acholeplasmataceae</taxon>
        <taxon>Candidatus Phytoplasma</taxon>
        <taxon>16SrVII (Ash yellows group)</taxon>
    </lineage>
</organism>
<dbReference type="RefSeq" id="WP_341266648.1">
    <property type="nucleotide sequence ID" value="NZ_CP146843.1"/>
</dbReference>
<protein>
    <submittedName>
        <fullName evidence="2">Uncharacterized protein</fullName>
    </submittedName>
</protein>
<gene>
    <name evidence="2" type="ORF">AshY1_00860</name>
</gene>
<dbReference type="EMBL" id="CP146843">
    <property type="protein sequence ID" value="WYY26239.1"/>
    <property type="molecule type" value="Genomic_DNA"/>
</dbReference>
<dbReference type="Proteomes" id="UP001484199">
    <property type="component" value="Chromosome"/>
</dbReference>
<keyword evidence="1" id="KW-0812">Transmembrane</keyword>
<feature type="transmembrane region" description="Helical" evidence="1">
    <location>
        <begin position="43"/>
        <end position="72"/>
    </location>
</feature>
<keyword evidence="1" id="KW-1133">Transmembrane helix</keyword>
<keyword evidence="1" id="KW-0472">Membrane</keyword>
<name>A0ABZ2U7R0_ASHYP</name>
<feature type="transmembrane region" description="Helical" evidence="1">
    <location>
        <begin position="92"/>
        <end position="110"/>
    </location>
</feature>
<proteinExistence type="predicted"/>
<reference evidence="2" key="1">
    <citation type="submission" date="2024-03" db="EMBL/GenBank/DDBJ databases">
        <title>The Complete Genome of 'Candidatus Phytoplasma fraxini' AshY1 from the Ash Yellows Group.</title>
        <authorList>
            <person name="Boehm J.W."/>
            <person name="Huettel B."/>
            <person name="Schneider B."/>
            <person name="Kube M."/>
        </authorList>
    </citation>
    <scope>NUCLEOTIDE SEQUENCE [LARGE SCALE GENOMIC DNA]</scope>
    <source>
        <strain evidence="2">AshY1</strain>
    </source>
</reference>
<evidence type="ECO:0000313" key="2">
    <source>
        <dbReference type="EMBL" id="WYY26239.1"/>
    </source>
</evidence>
<feature type="transmembrane region" description="Helical" evidence="1">
    <location>
        <begin position="6"/>
        <end position="22"/>
    </location>
</feature>
<evidence type="ECO:0000313" key="3">
    <source>
        <dbReference type="Proteomes" id="UP001484199"/>
    </source>
</evidence>
<accession>A0ABZ2U7R0</accession>
<feature type="transmembrane region" description="Helical" evidence="1">
    <location>
        <begin position="131"/>
        <end position="156"/>
    </location>
</feature>